<feature type="compositionally biased region" description="Low complexity" evidence="1">
    <location>
        <begin position="68"/>
        <end position="106"/>
    </location>
</feature>
<reference evidence="3" key="1">
    <citation type="submission" date="2025-08" db="UniProtKB">
        <authorList>
            <consortium name="RefSeq"/>
        </authorList>
    </citation>
    <scope>IDENTIFICATION</scope>
</reference>
<proteinExistence type="predicted"/>
<dbReference type="Proteomes" id="UP000079169">
    <property type="component" value="Unplaced"/>
</dbReference>
<keyword evidence="2" id="KW-1185">Reference proteome</keyword>
<sequence>MKVHRTHSNSYTLITPANLSFSVNSDDTEVVIVYKVISGPQYGSLQTLNLVTTPPGGNSAKQHTNTLNQQQSHSSQQQSHSSQQQSGLSQHQSGSNQHQSGSNQQGDNWQSAVEFTDVQVRRSQVRYLHRANISNTLAAGSKKPDVNFNMGNIFICNDIMPCG</sequence>
<dbReference type="GeneID" id="103512368"/>
<gene>
    <name evidence="3" type="primary">LOC103512368</name>
</gene>
<protein>
    <submittedName>
        <fullName evidence="3">Uncharacterized protein LOC103512368</fullName>
    </submittedName>
</protein>
<dbReference type="AlphaFoldDB" id="A0A1S3D6C6"/>
<feature type="region of interest" description="Disordered" evidence="1">
    <location>
        <begin position="48"/>
        <end position="108"/>
    </location>
</feature>
<dbReference type="KEGG" id="dci:103512368"/>
<feature type="compositionally biased region" description="Polar residues" evidence="1">
    <location>
        <begin position="48"/>
        <end position="67"/>
    </location>
</feature>
<dbReference type="RefSeq" id="XP_008475354.1">
    <property type="nucleotide sequence ID" value="XM_008477132.1"/>
</dbReference>
<organism evidence="2 3">
    <name type="scientific">Diaphorina citri</name>
    <name type="common">Asian citrus psyllid</name>
    <dbReference type="NCBI Taxonomy" id="121845"/>
    <lineage>
        <taxon>Eukaryota</taxon>
        <taxon>Metazoa</taxon>
        <taxon>Ecdysozoa</taxon>
        <taxon>Arthropoda</taxon>
        <taxon>Hexapoda</taxon>
        <taxon>Insecta</taxon>
        <taxon>Pterygota</taxon>
        <taxon>Neoptera</taxon>
        <taxon>Paraneoptera</taxon>
        <taxon>Hemiptera</taxon>
        <taxon>Sternorrhyncha</taxon>
        <taxon>Psylloidea</taxon>
        <taxon>Psyllidae</taxon>
        <taxon>Diaphorininae</taxon>
        <taxon>Diaphorina</taxon>
    </lineage>
</organism>
<name>A0A1S3D6C6_DIACI</name>
<dbReference type="PaxDb" id="121845-A0A1S3D6C6"/>
<evidence type="ECO:0000256" key="1">
    <source>
        <dbReference type="SAM" id="MobiDB-lite"/>
    </source>
</evidence>
<evidence type="ECO:0000313" key="2">
    <source>
        <dbReference type="Proteomes" id="UP000079169"/>
    </source>
</evidence>
<accession>A0A1S3D6C6</accession>
<evidence type="ECO:0000313" key="3">
    <source>
        <dbReference type="RefSeq" id="XP_008475354.1"/>
    </source>
</evidence>